<gene>
    <name evidence="1" type="ORF">F2P81_008992</name>
</gene>
<accession>A0A6A4T2E1</accession>
<protein>
    <submittedName>
        <fullName evidence="1">Uncharacterized protein</fullName>
    </submittedName>
</protein>
<dbReference type="AlphaFoldDB" id="A0A6A4T2E1"/>
<organism evidence="1 2">
    <name type="scientific">Scophthalmus maximus</name>
    <name type="common">Turbot</name>
    <name type="synonym">Psetta maxima</name>
    <dbReference type="NCBI Taxonomy" id="52904"/>
    <lineage>
        <taxon>Eukaryota</taxon>
        <taxon>Metazoa</taxon>
        <taxon>Chordata</taxon>
        <taxon>Craniata</taxon>
        <taxon>Vertebrata</taxon>
        <taxon>Euteleostomi</taxon>
        <taxon>Actinopterygii</taxon>
        <taxon>Neopterygii</taxon>
        <taxon>Teleostei</taxon>
        <taxon>Neoteleostei</taxon>
        <taxon>Acanthomorphata</taxon>
        <taxon>Carangaria</taxon>
        <taxon>Pleuronectiformes</taxon>
        <taxon>Pleuronectoidei</taxon>
        <taxon>Scophthalmidae</taxon>
        <taxon>Scophthalmus</taxon>
    </lineage>
</organism>
<dbReference type="Proteomes" id="UP000438429">
    <property type="component" value="Unassembled WGS sequence"/>
</dbReference>
<dbReference type="EMBL" id="VEVO01000008">
    <property type="protein sequence ID" value="KAF0038508.1"/>
    <property type="molecule type" value="Genomic_DNA"/>
</dbReference>
<reference evidence="1 2" key="1">
    <citation type="submission" date="2019-06" db="EMBL/GenBank/DDBJ databases">
        <title>Draft genomes of female and male turbot (Scophthalmus maximus).</title>
        <authorList>
            <person name="Xu H."/>
            <person name="Xu X.-W."/>
            <person name="Shao C."/>
            <person name="Chen S."/>
        </authorList>
    </citation>
    <scope>NUCLEOTIDE SEQUENCE [LARGE SCALE GENOMIC DNA]</scope>
    <source>
        <strain evidence="1">Ysfricsl-2016a</strain>
        <tissue evidence="1">Blood</tissue>
    </source>
</reference>
<evidence type="ECO:0000313" key="2">
    <source>
        <dbReference type="Proteomes" id="UP000438429"/>
    </source>
</evidence>
<name>A0A6A4T2E1_SCOMX</name>
<sequence>MGTAAAEEEEEDEEEAEVQSTLLMIKTGPGLSFFSSSPQCKNLLQAGYGTVASGGRIRTFPTHIDEDIGFTFKSDC</sequence>
<evidence type="ECO:0000313" key="1">
    <source>
        <dbReference type="EMBL" id="KAF0038508.1"/>
    </source>
</evidence>
<proteinExistence type="predicted"/>
<comment type="caution">
    <text evidence="1">The sequence shown here is derived from an EMBL/GenBank/DDBJ whole genome shotgun (WGS) entry which is preliminary data.</text>
</comment>